<name>A0A5B6T959_9BACT</name>
<evidence type="ECO:0000256" key="1">
    <source>
        <dbReference type="ARBA" id="ARBA00007484"/>
    </source>
</evidence>
<dbReference type="NCBIfam" id="NF007621">
    <property type="entry name" value="PRK10276.1"/>
    <property type="match status" value="1"/>
</dbReference>
<keyword evidence="2" id="KW-0227">DNA damage</keyword>
<evidence type="ECO:0000313" key="10">
    <source>
        <dbReference type="Proteomes" id="UP000324133"/>
    </source>
</evidence>
<evidence type="ECO:0000256" key="5">
    <source>
        <dbReference type="ARBA" id="ARBA00023204"/>
    </source>
</evidence>
<dbReference type="Proteomes" id="UP000324133">
    <property type="component" value="Unassembled WGS sequence"/>
</dbReference>
<feature type="domain" description="Peptidase S24/S26A/S26B/S26C" evidence="8">
    <location>
        <begin position="28"/>
        <end position="145"/>
    </location>
</feature>
<dbReference type="PRINTS" id="PR00726">
    <property type="entry name" value="LEXASERPTASE"/>
</dbReference>
<protein>
    <submittedName>
        <fullName evidence="9">Translesion error-prone DNA polymerase V autoproteolytic subunit</fullName>
        <ecNumber evidence="9">2.7.7.7</ecNumber>
    </submittedName>
</protein>
<dbReference type="PANTHER" id="PTHR33516">
    <property type="entry name" value="LEXA REPRESSOR"/>
    <property type="match status" value="1"/>
</dbReference>
<keyword evidence="5" id="KW-0234">DNA repair</keyword>
<evidence type="ECO:0000259" key="8">
    <source>
        <dbReference type="Pfam" id="PF00717"/>
    </source>
</evidence>
<dbReference type="GO" id="GO:0006355">
    <property type="term" value="P:regulation of DNA-templated transcription"/>
    <property type="evidence" value="ECO:0007669"/>
    <property type="project" value="InterPro"/>
</dbReference>
<dbReference type="EC" id="2.7.7.7" evidence="9"/>
<accession>A0A5B6T959</accession>
<dbReference type="InterPro" id="IPR015927">
    <property type="entry name" value="Peptidase_S24_S26A/B/C"/>
</dbReference>
<dbReference type="Pfam" id="PF00717">
    <property type="entry name" value="Peptidase_S24"/>
    <property type="match status" value="1"/>
</dbReference>
<dbReference type="GO" id="GO:0006281">
    <property type="term" value="P:DNA repair"/>
    <property type="evidence" value="ECO:0007669"/>
    <property type="project" value="UniProtKB-KW"/>
</dbReference>
<evidence type="ECO:0000256" key="2">
    <source>
        <dbReference type="ARBA" id="ARBA00022763"/>
    </source>
</evidence>
<dbReference type="GO" id="GO:0003677">
    <property type="term" value="F:DNA binding"/>
    <property type="evidence" value="ECO:0007669"/>
    <property type="project" value="InterPro"/>
</dbReference>
<dbReference type="GO" id="GO:0016787">
    <property type="term" value="F:hydrolase activity"/>
    <property type="evidence" value="ECO:0007669"/>
    <property type="project" value="UniProtKB-KW"/>
</dbReference>
<keyword evidence="3 7" id="KW-0378">Hydrolase</keyword>
<gene>
    <name evidence="9" type="primary">umuD</name>
    <name evidence="9" type="ORF">FOA19_20280</name>
</gene>
<comment type="similarity">
    <text evidence="1 7">Belongs to the peptidase S24 family.</text>
</comment>
<comment type="caution">
    <text evidence="9">The sequence shown here is derived from an EMBL/GenBank/DDBJ whole genome shotgun (WGS) entry which is preliminary data.</text>
</comment>
<reference evidence="9 10" key="1">
    <citation type="submission" date="2019-07" db="EMBL/GenBank/DDBJ databases">
        <title>Rufibacter sp. nov., isolated from lake sediment.</title>
        <authorList>
            <person name="Qu J.-H."/>
        </authorList>
    </citation>
    <scope>NUCLEOTIDE SEQUENCE [LARGE SCALE GENOMIC DNA]</scope>
    <source>
        <strain evidence="9 10">NBS58-1</strain>
    </source>
</reference>
<proteinExistence type="inferred from homology"/>
<dbReference type="OrthoDB" id="9787787at2"/>
<keyword evidence="4 7" id="KW-0068">Autocatalytic cleavage</keyword>
<keyword evidence="9" id="KW-0808">Transferase</keyword>
<dbReference type="RefSeq" id="WP_149092657.1">
    <property type="nucleotide sequence ID" value="NZ_VKKY01000003.1"/>
</dbReference>
<dbReference type="CDD" id="cd06529">
    <property type="entry name" value="S24_LexA-like"/>
    <property type="match status" value="1"/>
</dbReference>
<dbReference type="InterPro" id="IPR036286">
    <property type="entry name" value="LexA/Signal_pep-like_sf"/>
</dbReference>
<keyword evidence="6" id="KW-0742">SOS response</keyword>
<evidence type="ECO:0000256" key="4">
    <source>
        <dbReference type="ARBA" id="ARBA00022813"/>
    </source>
</evidence>
<evidence type="ECO:0000313" key="9">
    <source>
        <dbReference type="EMBL" id="KAA3436718.1"/>
    </source>
</evidence>
<evidence type="ECO:0000256" key="3">
    <source>
        <dbReference type="ARBA" id="ARBA00022801"/>
    </source>
</evidence>
<dbReference type="GO" id="GO:0003887">
    <property type="term" value="F:DNA-directed DNA polymerase activity"/>
    <property type="evidence" value="ECO:0007669"/>
    <property type="project" value="UniProtKB-EC"/>
</dbReference>
<dbReference type="InterPro" id="IPR006197">
    <property type="entry name" value="Peptidase_S24_LexA"/>
</dbReference>
<dbReference type="SUPFAM" id="SSF51306">
    <property type="entry name" value="LexA/Signal peptidase"/>
    <property type="match status" value="1"/>
</dbReference>
<evidence type="ECO:0000256" key="7">
    <source>
        <dbReference type="RuleBase" id="RU003991"/>
    </source>
</evidence>
<dbReference type="EMBL" id="VKKY01000003">
    <property type="protein sequence ID" value="KAA3436718.1"/>
    <property type="molecule type" value="Genomic_DNA"/>
</dbReference>
<evidence type="ECO:0000256" key="6">
    <source>
        <dbReference type="ARBA" id="ARBA00023236"/>
    </source>
</evidence>
<dbReference type="PANTHER" id="PTHR33516:SF2">
    <property type="entry name" value="LEXA REPRESSOR-RELATED"/>
    <property type="match status" value="1"/>
</dbReference>
<dbReference type="InterPro" id="IPR050077">
    <property type="entry name" value="LexA_repressor"/>
</dbReference>
<sequence length="151" mass="16969">MCIDRVIPINPLVLEPVDFSFAEGIEIPLFHCEISAGFPSPANDYLGEKIDLSTYLVQRPTTTYMLKVRGSSMVDADINEGDILVIDKSLKPIDGKPVIFFVDGEFTVKTFKRINGKAFLMPANPAYRPIELTEEMNLQVWGVVIWVIHKP</sequence>
<dbReference type="AlphaFoldDB" id="A0A5B6T959"/>
<keyword evidence="9" id="KW-0548">Nucleotidyltransferase</keyword>
<dbReference type="GO" id="GO:0009432">
    <property type="term" value="P:SOS response"/>
    <property type="evidence" value="ECO:0007669"/>
    <property type="project" value="UniProtKB-KW"/>
</dbReference>
<keyword evidence="10" id="KW-1185">Reference proteome</keyword>
<organism evidence="9 10">
    <name type="scientific">Rufibacter hautae</name>
    <dbReference type="NCBI Taxonomy" id="2595005"/>
    <lineage>
        <taxon>Bacteria</taxon>
        <taxon>Pseudomonadati</taxon>
        <taxon>Bacteroidota</taxon>
        <taxon>Cytophagia</taxon>
        <taxon>Cytophagales</taxon>
        <taxon>Hymenobacteraceae</taxon>
        <taxon>Rufibacter</taxon>
    </lineage>
</organism>
<dbReference type="InterPro" id="IPR039418">
    <property type="entry name" value="LexA-like"/>
</dbReference>
<dbReference type="Gene3D" id="2.10.109.10">
    <property type="entry name" value="Umud Fragment, subunit A"/>
    <property type="match status" value="1"/>
</dbReference>